<name>A0A1X6NZ99_PORUM</name>
<dbReference type="Proteomes" id="UP000218209">
    <property type="component" value="Unassembled WGS sequence"/>
</dbReference>
<dbReference type="InterPro" id="IPR011041">
    <property type="entry name" value="Quinoprot_gluc/sorb_DH_b-prop"/>
</dbReference>
<evidence type="ECO:0000313" key="4">
    <source>
        <dbReference type="EMBL" id="OSX73938.1"/>
    </source>
</evidence>
<gene>
    <name evidence="4" type="ORF">BU14_0319s0026</name>
</gene>
<dbReference type="InterPro" id="IPR014756">
    <property type="entry name" value="Ig_E-set"/>
</dbReference>
<dbReference type="EMBL" id="KV918972">
    <property type="protein sequence ID" value="OSX73938.1"/>
    <property type="molecule type" value="Genomic_DNA"/>
</dbReference>
<dbReference type="Gene3D" id="2.60.120.430">
    <property type="entry name" value="Galactose-binding lectin"/>
    <property type="match status" value="1"/>
</dbReference>
<feature type="domain" description="IPT/TIG" evidence="3">
    <location>
        <begin position="470"/>
        <end position="556"/>
    </location>
</feature>
<dbReference type="InterPro" id="IPR011042">
    <property type="entry name" value="6-blade_b-propeller_TolB-like"/>
</dbReference>
<evidence type="ECO:0000313" key="5">
    <source>
        <dbReference type="Proteomes" id="UP000218209"/>
    </source>
</evidence>
<proteinExistence type="predicted"/>
<dbReference type="Gene3D" id="2.60.40.10">
    <property type="entry name" value="Immunoglobulins"/>
    <property type="match status" value="2"/>
</dbReference>
<feature type="compositionally biased region" description="Gly residues" evidence="1">
    <location>
        <begin position="261"/>
        <end position="270"/>
    </location>
</feature>
<dbReference type="Gene3D" id="2.120.10.30">
    <property type="entry name" value="TolB, C-terminal domain"/>
    <property type="match status" value="1"/>
</dbReference>
<dbReference type="InterPro" id="IPR013783">
    <property type="entry name" value="Ig-like_fold"/>
</dbReference>
<feature type="signal peptide" evidence="2">
    <location>
        <begin position="1"/>
        <end position="24"/>
    </location>
</feature>
<organism evidence="4 5">
    <name type="scientific">Porphyra umbilicalis</name>
    <name type="common">Purple laver</name>
    <name type="synonym">Red alga</name>
    <dbReference type="NCBI Taxonomy" id="2786"/>
    <lineage>
        <taxon>Eukaryota</taxon>
        <taxon>Rhodophyta</taxon>
        <taxon>Bangiophyceae</taxon>
        <taxon>Bangiales</taxon>
        <taxon>Bangiaceae</taxon>
        <taxon>Porphyra</taxon>
    </lineage>
</organism>
<dbReference type="Pfam" id="PF01833">
    <property type="entry name" value="TIG"/>
    <property type="match status" value="2"/>
</dbReference>
<dbReference type="InterPro" id="IPR002909">
    <property type="entry name" value="IPT_dom"/>
</dbReference>
<feature type="region of interest" description="Disordered" evidence="1">
    <location>
        <begin position="246"/>
        <end position="273"/>
    </location>
</feature>
<keyword evidence="5" id="KW-1185">Reference proteome</keyword>
<accession>A0A1X6NZ99</accession>
<dbReference type="SMART" id="SM00429">
    <property type="entry name" value="IPT"/>
    <property type="match status" value="2"/>
</dbReference>
<reference evidence="4 5" key="1">
    <citation type="submission" date="2017-03" db="EMBL/GenBank/DDBJ databases">
        <title>WGS assembly of Porphyra umbilicalis.</title>
        <authorList>
            <person name="Brawley S.H."/>
            <person name="Blouin N.A."/>
            <person name="Ficko-Blean E."/>
            <person name="Wheeler G.L."/>
            <person name="Lohr M."/>
            <person name="Goodson H.V."/>
            <person name="Jenkins J.W."/>
            <person name="Blaby-Haas C.E."/>
            <person name="Helliwell K.E."/>
            <person name="Chan C."/>
            <person name="Marriage T."/>
            <person name="Bhattacharya D."/>
            <person name="Klein A.S."/>
            <person name="Badis Y."/>
            <person name="Brodie J."/>
            <person name="Cao Y."/>
            <person name="Collen J."/>
            <person name="Dittami S.M."/>
            <person name="Gachon C.M."/>
            <person name="Green B.R."/>
            <person name="Karpowicz S."/>
            <person name="Kim J.W."/>
            <person name="Kudahl U."/>
            <person name="Lin S."/>
            <person name="Michel G."/>
            <person name="Mittag M."/>
            <person name="Olson B.J."/>
            <person name="Pangilinan J."/>
            <person name="Peng Y."/>
            <person name="Qiu H."/>
            <person name="Shu S."/>
            <person name="Singer J.T."/>
            <person name="Smith A.G."/>
            <person name="Sprecher B.N."/>
            <person name="Wagner V."/>
            <person name="Wang W."/>
            <person name="Wang Z.-Y."/>
            <person name="Yan J."/>
            <person name="Yarish C."/>
            <person name="Zoeuner-Riek S."/>
            <person name="Zhuang Y."/>
            <person name="Zou Y."/>
            <person name="Lindquist E.A."/>
            <person name="Grimwood J."/>
            <person name="Barry K."/>
            <person name="Rokhsar D.S."/>
            <person name="Schmutz J."/>
            <person name="Stiller J.W."/>
            <person name="Grossman A.R."/>
            <person name="Prochnik S.E."/>
        </authorList>
    </citation>
    <scope>NUCLEOTIDE SEQUENCE [LARGE SCALE GENOMIC DNA]</scope>
    <source>
        <strain evidence="4">4086291</strain>
    </source>
</reference>
<feature type="chain" id="PRO_5012846682" description="IPT/TIG domain-containing protein" evidence="2">
    <location>
        <begin position="25"/>
        <end position="1037"/>
    </location>
</feature>
<dbReference type="SUPFAM" id="SSF50952">
    <property type="entry name" value="Soluble quinoprotein glucose dehydrogenase"/>
    <property type="match status" value="1"/>
</dbReference>
<keyword evidence="2" id="KW-0732">Signal</keyword>
<sequence>MRPSLFRSAFVAAALSAAAAVTSAATLQVNAGGAATGAFFPDSSPVAFAQGGARYVSTTVVNGTDLQAVYSTHRYGQLFSYAVPATAGIYTVAMHFAETYGRNYKDGARVFDVAAGDSPTSLVDVLTDFDLHATAGAANALTVTRTVTVATDALVLRFTAKANNAMLSGLTITTEDGSFPGAGPVTGGAVATPTPAAPVATPAPGTPPVGVAPGDLPNPGEADDGAHAVPGGPYTAIADADDGSAAVALDGTGSHTHNSGAGSGSDGNGNGEDDAISGFGGVVAFTWSVLETEEILGTTPTLTARFPAGVTNLMLTVKDFDGDVHADVTTVTVTDGTTTGVVCYYHKGVKALPAVGKAATVAPAYAAVAKEVSFGSLGDFGGFSFASDAWLARCVGTYTATAAEEVDFDVEAVGGDVRLAIDGKVVDDEVALAAGAHSFELVYAKAAGASAALVVTAPAAALSHDAGAVLPVIMGMSPSSGGVGGGETIQLKGFGFLPGESVSVGGKDAKIVSDVAGLTTIDEISFIVPAGAADGPVAVTVKTANGVSNAVTYTYASGTDDPQPPVYEETVLKNAGGKEFKLGGGSSIAVGPDGLVYIGNAGQGRVHKLKVDFLTHTVKKECSTEIGGQILGVSFSPADTAAQPTLLVSVGDLKSGKWNAGRVVALKSLATGCFGPPKDLVTGLPVQINHDHSIGRPAFMQNGDMLLPVGGMTNAGVKHPQSGNVDESPLSGAVVHVALSKGSAFNGKVTYSTNNPASAKQTGGDVSVWAAGIRNGLNVERHGVSGTYWILDNGANAGFGNISVSCNQDVGFKGKGDSDDWLYKLTKGGYYGHPNRNRGKKDKRQCTYRKPKEVAPGYTQPLAKFQASTNGLATQHTNVFGGSVKGNLYMSKFSTGGDGVVHTATVSATGKLGPVKVVKSWSGLSIAITPFGSLYMPRVRQGKVVVLAAKYNSAGRGPMVMSVTPNRGPRAGDYRVYVAGHNFPADPVVTMGGAPCTDVQMVGNVGLTCVMPAGQGKVSATVAGVTAAGHDFEYMSV</sequence>
<dbReference type="InterPro" id="IPR021720">
    <property type="entry name" value="Malectin_dom"/>
</dbReference>
<evidence type="ECO:0000256" key="2">
    <source>
        <dbReference type="SAM" id="SignalP"/>
    </source>
</evidence>
<protein>
    <recommendedName>
        <fullName evidence="3">IPT/TIG domain-containing protein</fullName>
    </recommendedName>
</protein>
<dbReference type="Pfam" id="PF11721">
    <property type="entry name" value="Malectin"/>
    <property type="match status" value="1"/>
</dbReference>
<evidence type="ECO:0000259" key="3">
    <source>
        <dbReference type="SMART" id="SM00429"/>
    </source>
</evidence>
<dbReference type="SUPFAM" id="SSF81296">
    <property type="entry name" value="E set domains"/>
    <property type="match status" value="2"/>
</dbReference>
<evidence type="ECO:0000256" key="1">
    <source>
        <dbReference type="SAM" id="MobiDB-lite"/>
    </source>
</evidence>
<feature type="domain" description="IPT/TIG" evidence="3">
    <location>
        <begin position="957"/>
        <end position="1035"/>
    </location>
</feature>
<dbReference type="AlphaFoldDB" id="A0A1X6NZ99"/>